<reference evidence="3" key="1">
    <citation type="journal article" date="2023" name="Genome Biol. Evol.">
        <title>First Whole Genome Sequence and Flow Cytometry Genome Size Data for the Lichen-Forming Fungus Ramalina farinacea (Ascomycota).</title>
        <authorList>
            <person name="Llewellyn T."/>
            <person name="Mian S."/>
            <person name="Hill R."/>
            <person name="Leitch I.J."/>
            <person name="Gaya E."/>
        </authorList>
    </citation>
    <scope>NUCLEOTIDE SEQUENCE</scope>
    <source>
        <strain evidence="3">LIQ254RAFAR</strain>
    </source>
</reference>
<accession>A0AA43QYG7</accession>
<dbReference type="InterPro" id="IPR057684">
    <property type="entry name" value="DUF7924"/>
</dbReference>
<feature type="compositionally biased region" description="Low complexity" evidence="1">
    <location>
        <begin position="272"/>
        <end position="292"/>
    </location>
</feature>
<feature type="domain" description="DUF7924" evidence="2">
    <location>
        <begin position="152"/>
        <end position="244"/>
    </location>
</feature>
<evidence type="ECO:0000256" key="1">
    <source>
        <dbReference type="SAM" id="MobiDB-lite"/>
    </source>
</evidence>
<evidence type="ECO:0000259" key="2">
    <source>
        <dbReference type="Pfam" id="PF25545"/>
    </source>
</evidence>
<evidence type="ECO:0000313" key="4">
    <source>
        <dbReference type="Proteomes" id="UP001161017"/>
    </source>
</evidence>
<protein>
    <recommendedName>
        <fullName evidence="2">DUF7924 domain-containing protein</fullName>
    </recommendedName>
</protein>
<dbReference type="EMBL" id="JAPUFD010000024">
    <property type="protein sequence ID" value="MDI1493223.1"/>
    <property type="molecule type" value="Genomic_DNA"/>
</dbReference>
<sequence>MPATATPDKKRKTTRSTKESGSTTDGGSVRGVRNLLARNHILIKDLTAEERGQPLIQKVREIVKGARQSAMKPETAQELRYLANKHATDNELTFLVHVWTHLLNETRQARPELLTENTGEAIQWIETAWTHDNLKCNWSADFAPKSIPPITVPDNDPDLKELANDIPTISNPRPDLAYGLEKDAFTEMEQMLNTEHGARLSPNMEHPFLVVEAKSCSGPIEEAENQCARAGSAMVSLTRRFNDSAEKAGSDTHEGQTNDRDKGPSNHPRPPASSNNPNPSTTTNSRPPSFPDDTSFSFSLALVPTKAHLFINWAEVTPNAKEPTQPPHTVWQMNTIDSYDLEKPDAWPELRRDLDNVLDWGTLTRKRQLQATCARMVTEGGNTAKRQKRA</sequence>
<dbReference type="Proteomes" id="UP001161017">
    <property type="component" value="Unassembled WGS sequence"/>
</dbReference>
<feature type="region of interest" description="Disordered" evidence="1">
    <location>
        <begin position="243"/>
        <end position="292"/>
    </location>
</feature>
<proteinExistence type="predicted"/>
<gene>
    <name evidence="3" type="ORF">OHK93_005011</name>
</gene>
<dbReference type="AlphaFoldDB" id="A0AA43QYG7"/>
<feature type="compositionally biased region" description="Basic and acidic residues" evidence="1">
    <location>
        <begin position="243"/>
        <end position="264"/>
    </location>
</feature>
<comment type="caution">
    <text evidence="3">The sequence shown here is derived from an EMBL/GenBank/DDBJ whole genome shotgun (WGS) entry which is preliminary data.</text>
</comment>
<feature type="region of interest" description="Disordered" evidence="1">
    <location>
        <begin position="1"/>
        <end position="31"/>
    </location>
</feature>
<evidence type="ECO:0000313" key="3">
    <source>
        <dbReference type="EMBL" id="MDI1493223.1"/>
    </source>
</evidence>
<name>A0AA43QYG7_9LECA</name>
<organism evidence="3 4">
    <name type="scientific">Ramalina farinacea</name>
    <dbReference type="NCBI Taxonomy" id="258253"/>
    <lineage>
        <taxon>Eukaryota</taxon>
        <taxon>Fungi</taxon>
        <taxon>Dikarya</taxon>
        <taxon>Ascomycota</taxon>
        <taxon>Pezizomycotina</taxon>
        <taxon>Lecanoromycetes</taxon>
        <taxon>OSLEUM clade</taxon>
        <taxon>Lecanoromycetidae</taxon>
        <taxon>Lecanorales</taxon>
        <taxon>Lecanorineae</taxon>
        <taxon>Ramalinaceae</taxon>
        <taxon>Ramalina</taxon>
    </lineage>
</organism>
<keyword evidence="4" id="KW-1185">Reference proteome</keyword>
<dbReference type="Pfam" id="PF25545">
    <property type="entry name" value="DUF7924"/>
    <property type="match status" value="1"/>
</dbReference>